<dbReference type="FunFam" id="3.40.50.300:FF:002220">
    <property type="entry name" value="GTPase Era, mitochondrial"/>
    <property type="match status" value="1"/>
</dbReference>
<protein>
    <recommendedName>
        <fullName evidence="2">GTPase Era, mitochondrial</fullName>
    </recommendedName>
    <alternativeName>
        <fullName evidence="5">ERA-like protein 1</fullName>
    </alternativeName>
</protein>
<feature type="region of interest" description="G4" evidence="6">
    <location>
        <begin position="177"/>
        <end position="180"/>
    </location>
</feature>
<dbReference type="KEGG" id="cfo:105259144"/>
<organism evidence="9">
    <name type="scientific">Camponotus floridanus</name>
    <name type="common">Florida carpenter ant</name>
    <dbReference type="NCBI Taxonomy" id="104421"/>
    <lineage>
        <taxon>Eukaryota</taxon>
        <taxon>Metazoa</taxon>
        <taxon>Ecdysozoa</taxon>
        <taxon>Arthropoda</taxon>
        <taxon>Hexapoda</taxon>
        <taxon>Insecta</taxon>
        <taxon>Pterygota</taxon>
        <taxon>Neoptera</taxon>
        <taxon>Endopterygota</taxon>
        <taxon>Hymenoptera</taxon>
        <taxon>Apocrita</taxon>
        <taxon>Aculeata</taxon>
        <taxon>Formicoidea</taxon>
        <taxon>Formicidae</taxon>
        <taxon>Formicinae</taxon>
        <taxon>Camponotus</taxon>
    </lineage>
</organism>
<dbReference type="GO" id="GO:0005525">
    <property type="term" value="F:GTP binding"/>
    <property type="evidence" value="ECO:0007669"/>
    <property type="project" value="UniProtKB-UniRule"/>
</dbReference>
<dbReference type="OMA" id="YVIDHRL"/>
<dbReference type="GO" id="GO:0043024">
    <property type="term" value="F:ribosomal small subunit binding"/>
    <property type="evidence" value="ECO:0007669"/>
    <property type="project" value="TreeGrafter"/>
</dbReference>
<dbReference type="InterPro" id="IPR030388">
    <property type="entry name" value="G_ERA_dom"/>
</dbReference>
<keyword evidence="4 6" id="KW-0342">GTP-binding</keyword>
<dbReference type="GO" id="GO:0019843">
    <property type="term" value="F:rRNA binding"/>
    <property type="evidence" value="ECO:0007669"/>
    <property type="project" value="TreeGrafter"/>
</dbReference>
<dbReference type="InterPro" id="IPR027417">
    <property type="entry name" value="P-loop_NTPase"/>
</dbReference>
<dbReference type="NCBIfam" id="TIGR00231">
    <property type="entry name" value="small_GTP"/>
    <property type="match status" value="1"/>
</dbReference>
<dbReference type="EMBL" id="GL435707">
    <property type="protein sequence ID" value="EFN72820.1"/>
    <property type="molecule type" value="Genomic_DNA"/>
</dbReference>
<dbReference type="PRINTS" id="PR00326">
    <property type="entry name" value="GTP1OBG"/>
</dbReference>
<reference evidence="8 9" key="1">
    <citation type="journal article" date="2010" name="Science">
        <title>Genomic comparison of the ants Camponotus floridanus and Harpegnathos saltator.</title>
        <authorList>
            <person name="Bonasio R."/>
            <person name="Zhang G."/>
            <person name="Ye C."/>
            <person name="Mutti N.S."/>
            <person name="Fang X."/>
            <person name="Qin N."/>
            <person name="Donahue G."/>
            <person name="Yang P."/>
            <person name="Li Q."/>
            <person name="Li C."/>
            <person name="Zhang P."/>
            <person name="Huang Z."/>
            <person name="Berger S.L."/>
            <person name="Reinberg D."/>
            <person name="Wang J."/>
            <person name="Liebig J."/>
        </authorList>
    </citation>
    <scope>NUCLEOTIDE SEQUENCE [LARGE SCALE GENOMIC DNA]</scope>
    <source>
        <strain evidence="9">C129</strain>
    </source>
</reference>
<dbReference type="Proteomes" id="UP000000311">
    <property type="component" value="Unassembled WGS sequence"/>
</dbReference>
<dbReference type="SUPFAM" id="SSF52540">
    <property type="entry name" value="P-loop containing nucleoside triphosphate hydrolases"/>
    <property type="match status" value="1"/>
</dbReference>
<dbReference type="AlphaFoldDB" id="E2A153"/>
<dbReference type="Gene3D" id="3.30.300.20">
    <property type="match status" value="1"/>
</dbReference>
<evidence type="ECO:0000259" key="7">
    <source>
        <dbReference type="PROSITE" id="PS51713"/>
    </source>
</evidence>
<feature type="region of interest" description="G2" evidence="6">
    <location>
        <begin position="85"/>
        <end position="89"/>
    </location>
</feature>
<feature type="region of interest" description="G1" evidence="6">
    <location>
        <begin position="59"/>
        <end position="66"/>
    </location>
</feature>
<dbReference type="GO" id="GO:0000028">
    <property type="term" value="P:ribosomal small subunit assembly"/>
    <property type="evidence" value="ECO:0007669"/>
    <property type="project" value="TreeGrafter"/>
</dbReference>
<dbReference type="CDD" id="cd04163">
    <property type="entry name" value="Era"/>
    <property type="match status" value="1"/>
</dbReference>
<dbReference type="PROSITE" id="PS51713">
    <property type="entry name" value="G_ERA"/>
    <property type="match status" value="1"/>
</dbReference>
<evidence type="ECO:0000256" key="3">
    <source>
        <dbReference type="ARBA" id="ARBA00022741"/>
    </source>
</evidence>
<dbReference type="Gene3D" id="3.40.50.300">
    <property type="entry name" value="P-loop containing nucleotide triphosphate hydrolases"/>
    <property type="match status" value="1"/>
</dbReference>
<evidence type="ECO:0000313" key="8">
    <source>
        <dbReference type="EMBL" id="EFN72820.1"/>
    </source>
</evidence>
<dbReference type="CDD" id="cd22534">
    <property type="entry name" value="KH-II_Era"/>
    <property type="match status" value="1"/>
</dbReference>
<dbReference type="PANTHER" id="PTHR42698">
    <property type="entry name" value="GTPASE ERA"/>
    <property type="match status" value="1"/>
</dbReference>
<name>E2A153_CAMFO</name>
<comment type="similarity">
    <text evidence="1 6">Belongs to the TRAFAC class TrmE-Era-EngA-EngB-Septin-like GTPase superfamily. Era GTPase family.</text>
</comment>
<feature type="region of interest" description="G3" evidence="6">
    <location>
        <begin position="106"/>
        <end position="109"/>
    </location>
</feature>
<dbReference type="GO" id="GO:0005759">
    <property type="term" value="C:mitochondrial matrix"/>
    <property type="evidence" value="ECO:0007669"/>
    <property type="project" value="TreeGrafter"/>
</dbReference>
<evidence type="ECO:0000256" key="4">
    <source>
        <dbReference type="ARBA" id="ARBA00023134"/>
    </source>
</evidence>
<dbReference type="Pfam" id="PF01926">
    <property type="entry name" value="MMR_HSR1"/>
    <property type="match status" value="1"/>
</dbReference>
<keyword evidence="9" id="KW-1185">Reference proteome</keyword>
<dbReference type="NCBIfam" id="TIGR00436">
    <property type="entry name" value="era"/>
    <property type="match status" value="1"/>
</dbReference>
<sequence>MLFTIERFMIRASSRYLRRCFSKNAGTLAHDSQELISQSDNNFASLPLNQKSLKIAILGAPNAGKSTLVNKLIKRSICPTSSKVHTTQTKTDAIYCEDDTQLIFIDTPGVVSMYTSKRYNLAGSFRNDPQVSLAAADIVGIVQEANNIYTRHKIDKNILELLTEKIINKIPMILIFNKVDKLRRKDVLLELVDIFVKSKESLKFSDIFMVSALTGDGIDDLRTYLLDSAKPQDWQYERHIYSNHKCEYIIQQTVRAKLMDILPHEIPYILDIKVDHFETGSDDSIKAVVSITCPRKNIARLLIRSFKDKLINSRIKQVAIIVEQELQNAFRTPVKLKLVVNFPK</sequence>
<keyword evidence="3 6" id="KW-0547">Nucleotide-binding</keyword>
<dbReference type="InParanoid" id="E2A153"/>
<feature type="domain" description="Era-type G" evidence="7">
    <location>
        <begin position="51"/>
        <end position="232"/>
    </location>
</feature>
<evidence type="ECO:0000313" key="9">
    <source>
        <dbReference type="Proteomes" id="UP000000311"/>
    </source>
</evidence>
<dbReference type="PANTHER" id="PTHR42698:SF1">
    <property type="entry name" value="GTPASE ERA, MITOCHONDRIAL"/>
    <property type="match status" value="1"/>
</dbReference>
<dbReference type="InterPro" id="IPR006073">
    <property type="entry name" value="GTP-bd"/>
</dbReference>
<gene>
    <name evidence="8" type="ORF">EAG_00901</name>
</gene>
<dbReference type="OrthoDB" id="8954335at2759"/>
<evidence type="ECO:0000256" key="5">
    <source>
        <dbReference type="ARBA" id="ARBA00030975"/>
    </source>
</evidence>
<dbReference type="STRING" id="104421.E2A153"/>
<evidence type="ECO:0000256" key="2">
    <source>
        <dbReference type="ARBA" id="ARBA00019149"/>
    </source>
</evidence>
<evidence type="ECO:0000256" key="6">
    <source>
        <dbReference type="PROSITE-ProRule" id="PRU01050"/>
    </source>
</evidence>
<dbReference type="InterPro" id="IPR005225">
    <property type="entry name" value="Small_GTP-bd"/>
</dbReference>
<proteinExistence type="inferred from homology"/>
<evidence type="ECO:0000256" key="1">
    <source>
        <dbReference type="ARBA" id="ARBA00007921"/>
    </source>
</evidence>
<dbReference type="InterPro" id="IPR015946">
    <property type="entry name" value="KH_dom-like_a/b"/>
</dbReference>
<dbReference type="InterPro" id="IPR009019">
    <property type="entry name" value="KH_sf_prok-type"/>
</dbReference>
<feature type="region of interest" description="G5" evidence="6">
    <location>
        <begin position="210"/>
        <end position="212"/>
    </location>
</feature>
<dbReference type="FunCoup" id="E2A153">
    <property type="interactions" value="1566"/>
</dbReference>
<dbReference type="InterPro" id="IPR005662">
    <property type="entry name" value="GTPase_Era-like"/>
</dbReference>
<dbReference type="SUPFAM" id="SSF54814">
    <property type="entry name" value="Prokaryotic type KH domain (KH-domain type II)"/>
    <property type="match status" value="1"/>
</dbReference>
<accession>E2A153</accession>